<keyword evidence="3" id="KW-0812">Transmembrane</keyword>
<protein>
    <submittedName>
        <fullName evidence="4">Uncharacterized protein</fullName>
    </submittedName>
</protein>
<organism evidence="4 5">
    <name type="scientific">Cryptotermes secundus</name>
    <dbReference type="NCBI Taxonomy" id="105785"/>
    <lineage>
        <taxon>Eukaryota</taxon>
        <taxon>Metazoa</taxon>
        <taxon>Ecdysozoa</taxon>
        <taxon>Arthropoda</taxon>
        <taxon>Hexapoda</taxon>
        <taxon>Insecta</taxon>
        <taxon>Pterygota</taxon>
        <taxon>Neoptera</taxon>
        <taxon>Polyneoptera</taxon>
        <taxon>Dictyoptera</taxon>
        <taxon>Blattodea</taxon>
        <taxon>Blattoidea</taxon>
        <taxon>Termitoidae</taxon>
        <taxon>Kalotermitidae</taxon>
        <taxon>Cryptotermitinae</taxon>
        <taxon>Cryptotermes</taxon>
    </lineage>
</organism>
<gene>
    <name evidence="4" type="ORF">B7P43_G09253</name>
</gene>
<dbReference type="InParanoid" id="A0A2J7R4X9"/>
<comment type="caution">
    <text evidence="4">The sequence shown here is derived from an EMBL/GenBank/DDBJ whole genome shotgun (WGS) entry which is preliminary data.</text>
</comment>
<feature type="coiled-coil region" evidence="1">
    <location>
        <begin position="45"/>
        <end position="79"/>
    </location>
</feature>
<keyword evidence="1" id="KW-0175">Coiled coil</keyword>
<keyword evidence="3" id="KW-0472">Membrane</keyword>
<sequence>MSQAEESRPINLIPWRRGAPKETLARSHDNTESSSTQTDLTQQNLKDLRKSVLNMKTRIRRLEMEVSKKQKIINNLNMLLSKQQVDNKLIANLKTDLEAARQHTRKCKFKQVMTTELVTRPGSIASTETQTDVNMDDLDADGVLLIKARNEVLRLGKELVEKDTRITEYESELHSQREQAKKDNQRNDEIIQALERELEVQREKFVTRPKSTDTAVTQTSVNMADLDASGAHLITARNEVQRLRNELIEKDERITEYESELHSQREQAKKDNQRNDEIIQALERELEVQREKILRYGSQTTLHDDQYKTGVINTEINSLECRAKSNHFTVRSTVGDIEVLKTERDALELEVENLQSLREEVAALSEQLDNVIMERDQLTQERDDLILESERQAAVLEAMQKDNDALKHETEYLQGQCNNVAAIKEQLKTVTAEQQHLKEVRDNLQLQMEHLQGQCKDIAEMTEERNKCQASGTKALEKARDTLKLETNVLQGQCNDAAALKEQLNTVCVTTVLRPKLREWRRGLLVIVTVLIFCFIVLLWTQRYSLNTYGTPFASLYKTSPSCKSILGNATPSRNIVV</sequence>
<evidence type="ECO:0000256" key="2">
    <source>
        <dbReference type="SAM" id="MobiDB-lite"/>
    </source>
</evidence>
<feature type="transmembrane region" description="Helical" evidence="3">
    <location>
        <begin position="523"/>
        <end position="541"/>
    </location>
</feature>
<evidence type="ECO:0000313" key="5">
    <source>
        <dbReference type="Proteomes" id="UP000235965"/>
    </source>
</evidence>
<feature type="compositionally biased region" description="Polar residues" evidence="2">
    <location>
        <begin position="32"/>
        <end position="45"/>
    </location>
</feature>
<evidence type="ECO:0000313" key="4">
    <source>
        <dbReference type="EMBL" id="PNF35879.1"/>
    </source>
</evidence>
<feature type="coiled-coil region" evidence="1">
    <location>
        <begin position="337"/>
        <end position="388"/>
    </location>
</feature>
<feature type="region of interest" description="Disordered" evidence="2">
    <location>
        <begin position="1"/>
        <end position="45"/>
    </location>
</feature>
<name>A0A2J7R4X9_9NEOP</name>
<feature type="coiled-coil region" evidence="1">
    <location>
        <begin position="233"/>
        <end position="299"/>
    </location>
</feature>
<feature type="coiled-coil region" evidence="1">
    <location>
        <begin position="427"/>
        <end position="461"/>
    </location>
</feature>
<reference evidence="4 5" key="1">
    <citation type="submission" date="2017-12" db="EMBL/GenBank/DDBJ databases">
        <title>Hemimetabolous genomes reveal molecular basis of termite eusociality.</title>
        <authorList>
            <person name="Harrison M.C."/>
            <person name="Jongepier E."/>
            <person name="Robertson H.M."/>
            <person name="Arning N."/>
            <person name="Bitard-Feildel T."/>
            <person name="Chao H."/>
            <person name="Childers C.P."/>
            <person name="Dinh H."/>
            <person name="Doddapaneni H."/>
            <person name="Dugan S."/>
            <person name="Gowin J."/>
            <person name="Greiner C."/>
            <person name="Han Y."/>
            <person name="Hu H."/>
            <person name="Hughes D.S.T."/>
            <person name="Huylmans A.-K."/>
            <person name="Kemena C."/>
            <person name="Kremer L.P.M."/>
            <person name="Lee S.L."/>
            <person name="Lopez-Ezquerra A."/>
            <person name="Mallet L."/>
            <person name="Monroy-Kuhn J.M."/>
            <person name="Moser A."/>
            <person name="Murali S.C."/>
            <person name="Muzny D.M."/>
            <person name="Otani S."/>
            <person name="Piulachs M.-D."/>
            <person name="Poelchau M."/>
            <person name="Qu J."/>
            <person name="Schaub F."/>
            <person name="Wada-Katsumata A."/>
            <person name="Worley K.C."/>
            <person name="Xie Q."/>
            <person name="Ylla G."/>
            <person name="Poulsen M."/>
            <person name="Gibbs R.A."/>
            <person name="Schal C."/>
            <person name="Richards S."/>
            <person name="Belles X."/>
            <person name="Korb J."/>
            <person name="Bornberg-Bauer E."/>
        </authorList>
    </citation>
    <scope>NUCLEOTIDE SEQUENCE [LARGE SCALE GENOMIC DNA]</scope>
    <source>
        <tissue evidence="4">Whole body</tissue>
    </source>
</reference>
<dbReference type="AlphaFoldDB" id="A0A2J7R4X9"/>
<feature type="compositionally biased region" description="Basic and acidic residues" evidence="2">
    <location>
        <begin position="19"/>
        <end position="31"/>
    </location>
</feature>
<keyword evidence="3" id="KW-1133">Transmembrane helix</keyword>
<dbReference type="Proteomes" id="UP000235965">
    <property type="component" value="Unassembled WGS sequence"/>
</dbReference>
<keyword evidence="5" id="KW-1185">Reference proteome</keyword>
<accession>A0A2J7R4X9</accession>
<evidence type="ECO:0000256" key="1">
    <source>
        <dbReference type="SAM" id="Coils"/>
    </source>
</evidence>
<dbReference type="OrthoDB" id="5875463at2759"/>
<evidence type="ECO:0000256" key="3">
    <source>
        <dbReference type="SAM" id="Phobius"/>
    </source>
</evidence>
<dbReference type="EMBL" id="NEVH01007401">
    <property type="protein sequence ID" value="PNF35879.1"/>
    <property type="molecule type" value="Genomic_DNA"/>
</dbReference>
<proteinExistence type="predicted"/>
<feature type="coiled-coil region" evidence="1">
    <location>
        <begin position="159"/>
        <end position="204"/>
    </location>
</feature>